<comment type="caution">
    <text evidence="1">The sequence shown here is derived from an EMBL/GenBank/DDBJ whole genome shotgun (WGS) entry which is preliminary data.</text>
</comment>
<accession>T1C5S0</accession>
<gene>
    <name evidence="1" type="ORF">B1A_00488</name>
</gene>
<organism evidence="1">
    <name type="scientific">mine drainage metagenome</name>
    <dbReference type="NCBI Taxonomy" id="410659"/>
    <lineage>
        <taxon>unclassified sequences</taxon>
        <taxon>metagenomes</taxon>
        <taxon>ecological metagenomes</taxon>
    </lineage>
</organism>
<sequence length="232" mass="26253">MTPPELDIDIINPALYERYFNYPGDFGPGRPNKLFLEFHHIAEWRDYLLSLQIRSAKVPAIHADAYHVALRMLLLAWADTCLIKPAELQALRSLEAALVGVYFQCVFKREQAKHDRARQRCGICKKCMLCAALVREKFRPGLGVFLDYMAAHDDLDPELHNESKKATGNALNFIRNGLAHGDPFNGLPWGGLMEAVRDVMEHAYRNIPDLSMSYVDTPDVETQTGHPTTGLF</sequence>
<protein>
    <submittedName>
        <fullName evidence="1">Uncharacterized protein</fullName>
    </submittedName>
</protein>
<reference evidence="1" key="1">
    <citation type="submission" date="2013-08" db="EMBL/GenBank/DDBJ databases">
        <authorList>
            <person name="Mendez C."/>
            <person name="Richter M."/>
            <person name="Ferrer M."/>
            <person name="Sanchez J."/>
        </authorList>
    </citation>
    <scope>NUCLEOTIDE SEQUENCE</scope>
</reference>
<evidence type="ECO:0000313" key="1">
    <source>
        <dbReference type="EMBL" id="EQD80816.1"/>
    </source>
</evidence>
<dbReference type="AlphaFoldDB" id="T1C5S0"/>
<dbReference type="EMBL" id="AUZX01000368">
    <property type="protein sequence ID" value="EQD80816.1"/>
    <property type="molecule type" value="Genomic_DNA"/>
</dbReference>
<reference evidence="1" key="2">
    <citation type="journal article" date="2014" name="ISME J.">
        <title>Microbial stratification in low pH oxic and suboxic macroscopic growths along an acid mine drainage.</title>
        <authorList>
            <person name="Mendez-Garcia C."/>
            <person name="Mesa V."/>
            <person name="Sprenger R.R."/>
            <person name="Richter M."/>
            <person name="Diez M.S."/>
            <person name="Solano J."/>
            <person name="Bargiela R."/>
            <person name="Golyshina O.V."/>
            <person name="Manteca A."/>
            <person name="Ramos J.L."/>
            <person name="Gallego J.R."/>
            <person name="Llorente I."/>
            <person name="Martins Dos Santos V.A."/>
            <person name="Jensen O.N."/>
            <person name="Pelaez A.I."/>
            <person name="Sanchez J."/>
            <person name="Ferrer M."/>
        </authorList>
    </citation>
    <scope>NUCLEOTIDE SEQUENCE</scope>
</reference>
<proteinExistence type="predicted"/>
<name>T1C5S0_9ZZZZ</name>